<accession>A0A0J9C106</accession>
<gene>
    <name evidence="7" type="ORF">HMPREF9470_02976</name>
</gene>
<dbReference type="PATRIC" id="fig|742734.4.peg.3186"/>
<proteinExistence type="predicted"/>
<feature type="non-terminal residue" evidence="7">
    <location>
        <position position="58"/>
    </location>
</feature>
<organism evidence="7 8">
    <name type="scientific">[Clostridium] citroniae WAL-19142</name>
    <dbReference type="NCBI Taxonomy" id="742734"/>
    <lineage>
        <taxon>Bacteria</taxon>
        <taxon>Bacillati</taxon>
        <taxon>Bacillota</taxon>
        <taxon>Clostridia</taxon>
        <taxon>Lachnospirales</taxon>
        <taxon>Lachnospiraceae</taxon>
        <taxon>Enterocloster</taxon>
    </lineage>
</organism>
<dbReference type="AlphaFoldDB" id="A0A0J9C106"/>
<reference evidence="7 8" key="1">
    <citation type="submission" date="2011-04" db="EMBL/GenBank/DDBJ databases">
        <title>The Genome Sequence of Clostridium citroniae WAL-19142.</title>
        <authorList>
            <consortium name="The Broad Institute Genome Sequencing Platform"/>
            <person name="Earl A."/>
            <person name="Ward D."/>
            <person name="Feldgarden M."/>
            <person name="Gevers D."/>
            <person name="Warren Y.A."/>
            <person name="Tyrrell K.L."/>
            <person name="Citron D.M."/>
            <person name="Goldstein E.J."/>
            <person name="Daigneault M."/>
            <person name="Allen-Vercoe E."/>
            <person name="Young S.K."/>
            <person name="Zeng Q."/>
            <person name="Gargeya S."/>
            <person name="Fitzgerald M."/>
            <person name="Haas B."/>
            <person name="Abouelleil A."/>
            <person name="Alvarado L."/>
            <person name="Arachchi H.M."/>
            <person name="Berlin A."/>
            <person name="Brown A."/>
            <person name="Chapman S.B."/>
            <person name="Chen Z."/>
            <person name="Dunbar C."/>
            <person name="Freedman E."/>
            <person name="Gearin G."/>
            <person name="Gellesch M."/>
            <person name="Goldberg J."/>
            <person name="Griggs A."/>
            <person name="Gujja S."/>
            <person name="Heilman E.R."/>
            <person name="Heiman D."/>
            <person name="Howarth C."/>
            <person name="Larson L."/>
            <person name="Lui A."/>
            <person name="MacDonald P.J."/>
            <person name="Mehta T."/>
            <person name="Montmayeur A."/>
            <person name="Murphy C."/>
            <person name="Neiman D."/>
            <person name="Pearson M."/>
            <person name="Priest M."/>
            <person name="Roberts A."/>
            <person name="Saif S."/>
            <person name="Shea T."/>
            <person name="Shenoy N."/>
            <person name="Sisk P."/>
            <person name="Stolte C."/>
            <person name="Sykes S."/>
            <person name="White J."/>
            <person name="Yandava C."/>
            <person name="Wortman J."/>
            <person name="Nusbaum C."/>
            <person name="Birren B."/>
        </authorList>
    </citation>
    <scope>NUCLEOTIDE SEQUENCE [LARGE SCALE GENOMIC DNA]</scope>
    <source>
        <strain evidence="7 8">WAL-19142</strain>
    </source>
</reference>
<evidence type="ECO:0000259" key="6">
    <source>
        <dbReference type="Pfam" id="PF00916"/>
    </source>
</evidence>
<sequence>MKDLTPQLFLSMKQYSKEQFVNDVVSGIIVAIIALPLSIALALASGVTPEQGLYTAIV</sequence>
<evidence type="ECO:0000256" key="2">
    <source>
        <dbReference type="ARBA" id="ARBA00022692"/>
    </source>
</evidence>
<keyword evidence="3 5" id="KW-1133">Transmembrane helix</keyword>
<dbReference type="Pfam" id="PF00916">
    <property type="entry name" value="Sulfate_transp"/>
    <property type="match status" value="1"/>
</dbReference>
<evidence type="ECO:0000313" key="8">
    <source>
        <dbReference type="Proteomes" id="UP000037392"/>
    </source>
</evidence>
<comment type="subcellular location">
    <subcellularLocation>
        <location evidence="1">Membrane</location>
        <topology evidence="1">Multi-pass membrane protein</topology>
    </subcellularLocation>
</comment>
<evidence type="ECO:0000256" key="4">
    <source>
        <dbReference type="ARBA" id="ARBA00023136"/>
    </source>
</evidence>
<feature type="transmembrane region" description="Helical" evidence="5">
    <location>
        <begin position="20"/>
        <end position="44"/>
    </location>
</feature>
<evidence type="ECO:0000256" key="5">
    <source>
        <dbReference type="SAM" id="Phobius"/>
    </source>
</evidence>
<evidence type="ECO:0000256" key="3">
    <source>
        <dbReference type="ARBA" id="ARBA00022989"/>
    </source>
</evidence>
<name>A0A0J9C106_9FIRM</name>
<comment type="caution">
    <text evidence="7">The sequence shown here is derived from an EMBL/GenBank/DDBJ whole genome shotgun (WGS) entry which is preliminary data.</text>
</comment>
<dbReference type="InterPro" id="IPR011547">
    <property type="entry name" value="SLC26A/SulP_dom"/>
</dbReference>
<evidence type="ECO:0000256" key="1">
    <source>
        <dbReference type="ARBA" id="ARBA00004141"/>
    </source>
</evidence>
<dbReference type="EMBL" id="ADLK01000024">
    <property type="protein sequence ID" value="KMW18066.1"/>
    <property type="molecule type" value="Genomic_DNA"/>
</dbReference>
<dbReference type="RefSeq" id="WP_242849268.1">
    <property type="nucleotide sequence ID" value="NZ_KQ235879.1"/>
</dbReference>
<keyword evidence="4 5" id="KW-0472">Membrane</keyword>
<dbReference type="Proteomes" id="UP000037392">
    <property type="component" value="Unassembled WGS sequence"/>
</dbReference>
<protein>
    <recommendedName>
        <fullName evidence="6">SLC26A/SulP transporter domain-containing protein</fullName>
    </recommendedName>
</protein>
<dbReference type="GO" id="GO:0016020">
    <property type="term" value="C:membrane"/>
    <property type="evidence" value="ECO:0007669"/>
    <property type="project" value="UniProtKB-SubCell"/>
</dbReference>
<evidence type="ECO:0000313" key="7">
    <source>
        <dbReference type="EMBL" id="KMW18066.1"/>
    </source>
</evidence>
<feature type="domain" description="SLC26A/SulP transporter" evidence="6">
    <location>
        <begin position="20"/>
        <end position="58"/>
    </location>
</feature>
<keyword evidence="2 5" id="KW-0812">Transmembrane</keyword>